<evidence type="ECO:0000313" key="1">
    <source>
        <dbReference type="EMBL" id="KRZ65721.1"/>
    </source>
</evidence>
<reference evidence="1 2" key="1">
    <citation type="submission" date="2015-01" db="EMBL/GenBank/DDBJ databases">
        <title>Evolution of Trichinella species and genotypes.</title>
        <authorList>
            <person name="Korhonen P.K."/>
            <person name="Edoardo P."/>
            <person name="Giuseppe L.R."/>
            <person name="Gasser R.B."/>
        </authorList>
    </citation>
    <scope>NUCLEOTIDE SEQUENCE [LARGE SCALE GENOMIC DNA]</scope>
    <source>
        <strain evidence="1">ISS1980</strain>
    </source>
</reference>
<keyword evidence="2" id="KW-1185">Reference proteome</keyword>
<evidence type="ECO:0000313" key="2">
    <source>
        <dbReference type="Proteomes" id="UP000054843"/>
    </source>
</evidence>
<dbReference type="EMBL" id="JYDO01000305">
    <property type="protein sequence ID" value="KRZ65721.1"/>
    <property type="molecule type" value="Genomic_DNA"/>
</dbReference>
<name>A0A0V1M1Z7_9BILA</name>
<protein>
    <submittedName>
        <fullName evidence="1">Uncharacterized protein</fullName>
    </submittedName>
</protein>
<gene>
    <name evidence="1" type="ORF">T10_5331</name>
</gene>
<organism evidence="1 2">
    <name type="scientific">Trichinella papuae</name>
    <dbReference type="NCBI Taxonomy" id="268474"/>
    <lineage>
        <taxon>Eukaryota</taxon>
        <taxon>Metazoa</taxon>
        <taxon>Ecdysozoa</taxon>
        <taxon>Nematoda</taxon>
        <taxon>Enoplea</taxon>
        <taxon>Dorylaimia</taxon>
        <taxon>Trichinellida</taxon>
        <taxon>Trichinellidae</taxon>
        <taxon>Trichinella</taxon>
    </lineage>
</organism>
<proteinExistence type="predicted"/>
<dbReference type="AlphaFoldDB" id="A0A0V1M1Z7"/>
<sequence>MPDKMEGELVGASKAVEGKMAPGWTKSQGSFWVENGTVQS</sequence>
<accession>A0A0V1M1Z7</accession>
<dbReference type="Proteomes" id="UP000054843">
    <property type="component" value="Unassembled WGS sequence"/>
</dbReference>
<comment type="caution">
    <text evidence="1">The sequence shown here is derived from an EMBL/GenBank/DDBJ whole genome shotgun (WGS) entry which is preliminary data.</text>
</comment>